<protein>
    <submittedName>
        <fullName evidence="1">Uncharacterized protein</fullName>
    </submittedName>
</protein>
<reference evidence="1" key="1">
    <citation type="submission" date="2021-01" db="UniProtKB">
        <authorList>
            <consortium name="EnsemblPlants"/>
        </authorList>
    </citation>
    <scope>IDENTIFICATION</scope>
</reference>
<organism evidence="1 2">
    <name type="scientific">Kalanchoe fedtschenkoi</name>
    <name type="common">Lavender scallops</name>
    <name type="synonym">South American air plant</name>
    <dbReference type="NCBI Taxonomy" id="63787"/>
    <lineage>
        <taxon>Eukaryota</taxon>
        <taxon>Viridiplantae</taxon>
        <taxon>Streptophyta</taxon>
        <taxon>Embryophyta</taxon>
        <taxon>Tracheophyta</taxon>
        <taxon>Spermatophyta</taxon>
        <taxon>Magnoliopsida</taxon>
        <taxon>eudicotyledons</taxon>
        <taxon>Gunneridae</taxon>
        <taxon>Pentapetalae</taxon>
        <taxon>Saxifragales</taxon>
        <taxon>Crassulaceae</taxon>
        <taxon>Kalanchoe</taxon>
    </lineage>
</organism>
<dbReference type="AlphaFoldDB" id="A0A7N0RCS5"/>
<dbReference type="Gramene" id="Kaladp0008s0350.1.v1.1">
    <property type="protein sequence ID" value="Kaladp0008s0350.1.v1.1"/>
    <property type="gene ID" value="Kaladp0008s0350.v1.1"/>
</dbReference>
<keyword evidence="2" id="KW-1185">Reference proteome</keyword>
<dbReference type="EnsemblPlants" id="Kaladp0008s0350.1.v1.1">
    <property type="protein sequence ID" value="Kaladp0008s0350.1.v1.1"/>
    <property type="gene ID" value="Kaladp0008s0350.v1.1"/>
</dbReference>
<evidence type="ECO:0000313" key="2">
    <source>
        <dbReference type="Proteomes" id="UP000594263"/>
    </source>
</evidence>
<evidence type="ECO:0000313" key="1">
    <source>
        <dbReference type="EnsemblPlants" id="Kaladp0008s0350.1.v1.1"/>
    </source>
</evidence>
<name>A0A7N0RCS5_KALFE</name>
<proteinExistence type="predicted"/>
<sequence>MICFQTVMKLLGDKHHLVLNSSKIFHSEETREESRYKNETRYKVPDLMSLYLIF</sequence>
<accession>A0A7N0RCS5</accession>
<dbReference type="Proteomes" id="UP000594263">
    <property type="component" value="Unplaced"/>
</dbReference>